<evidence type="ECO:0000313" key="6">
    <source>
        <dbReference type="EnsemblMetazoa" id="XP_011409986.1"/>
    </source>
</evidence>
<dbReference type="GeneID" id="105316632"/>
<keyword evidence="7" id="KW-1185">Reference proteome</keyword>
<protein>
    <recommendedName>
        <fullName evidence="3">BLOC-1-related complex subunit 7</fullName>
    </recommendedName>
</protein>
<dbReference type="InterPro" id="IPR032143">
    <property type="entry name" value="BORCS7"/>
</dbReference>
<organism evidence="6 7">
    <name type="scientific">Amphimedon queenslandica</name>
    <name type="common">Sponge</name>
    <dbReference type="NCBI Taxonomy" id="400682"/>
    <lineage>
        <taxon>Eukaryota</taxon>
        <taxon>Metazoa</taxon>
        <taxon>Porifera</taxon>
        <taxon>Demospongiae</taxon>
        <taxon>Heteroscleromorpha</taxon>
        <taxon>Haplosclerida</taxon>
        <taxon>Niphatidae</taxon>
        <taxon>Amphimedon</taxon>
    </lineage>
</organism>
<dbReference type="EnsemblMetazoa" id="XM_011411684.2">
    <property type="protein sequence ID" value="XP_011409986.1"/>
    <property type="gene ID" value="LOC105316632"/>
</dbReference>
<accession>A0AAN0IU39</accession>
<name>A0AAN0IU39_AMPQE</name>
<dbReference type="Pfam" id="PF16088">
    <property type="entry name" value="BORCS7"/>
    <property type="match status" value="1"/>
</dbReference>
<dbReference type="AlphaFoldDB" id="A0AAN0IU39"/>
<comment type="subcellular location">
    <subcellularLocation>
        <location evidence="1">Lysosome membrane</location>
    </subcellularLocation>
</comment>
<reference evidence="7" key="1">
    <citation type="journal article" date="2010" name="Nature">
        <title>The Amphimedon queenslandica genome and the evolution of animal complexity.</title>
        <authorList>
            <person name="Srivastava M."/>
            <person name="Simakov O."/>
            <person name="Chapman J."/>
            <person name="Fahey B."/>
            <person name="Gauthier M.E."/>
            <person name="Mitros T."/>
            <person name="Richards G.S."/>
            <person name="Conaco C."/>
            <person name="Dacre M."/>
            <person name="Hellsten U."/>
            <person name="Larroux C."/>
            <person name="Putnam N.H."/>
            <person name="Stanke M."/>
            <person name="Adamska M."/>
            <person name="Darling A."/>
            <person name="Degnan S.M."/>
            <person name="Oakley T.H."/>
            <person name="Plachetzki D.C."/>
            <person name="Zhai Y."/>
            <person name="Adamski M."/>
            <person name="Calcino A."/>
            <person name="Cummins S.F."/>
            <person name="Goodstein D.M."/>
            <person name="Harris C."/>
            <person name="Jackson D.J."/>
            <person name="Leys S.P."/>
            <person name="Shu S."/>
            <person name="Woodcroft B.J."/>
            <person name="Vervoort M."/>
            <person name="Kosik K.S."/>
            <person name="Manning G."/>
            <person name="Degnan B.M."/>
            <person name="Rokhsar D.S."/>
        </authorList>
    </citation>
    <scope>NUCLEOTIDE SEQUENCE [LARGE SCALE GENOMIC DNA]</scope>
</reference>
<keyword evidence="5" id="KW-0458">Lysosome</keyword>
<evidence type="ECO:0000256" key="2">
    <source>
        <dbReference type="ARBA" id="ARBA00005433"/>
    </source>
</evidence>
<keyword evidence="4" id="KW-0472">Membrane</keyword>
<evidence type="ECO:0000256" key="4">
    <source>
        <dbReference type="ARBA" id="ARBA00023136"/>
    </source>
</evidence>
<dbReference type="GO" id="GO:0005765">
    <property type="term" value="C:lysosomal membrane"/>
    <property type="evidence" value="ECO:0007669"/>
    <property type="project" value="UniProtKB-SubCell"/>
</dbReference>
<evidence type="ECO:0000256" key="5">
    <source>
        <dbReference type="ARBA" id="ARBA00023228"/>
    </source>
</evidence>
<proteinExistence type="inferred from homology"/>
<evidence type="ECO:0000256" key="3">
    <source>
        <dbReference type="ARBA" id="ARBA00022295"/>
    </source>
</evidence>
<evidence type="ECO:0000256" key="1">
    <source>
        <dbReference type="ARBA" id="ARBA00004656"/>
    </source>
</evidence>
<dbReference type="RefSeq" id="XP_011409986.1">
    <property type="nucleotide sequence ID" value="XM_011411684.2"/>
</dbReference>
<reference evidence="6" key="2">
    <citation type="submission" date="2024-06" db="UniProtKB">
        <authorList>
            <consortium name="EnsemblMetazoa"/>
        </authorList>
    </citation>
    <scope>IDENTIFICATION</scope>
</reference>
<sequence>MAAVKKRDPSQVAKGRICTLVQQDIDELGKIVKYIRQNSSTREILLKAAKKTSSQEHSMDNTLSNLRTIEKSLEKSLLQADYVGRSMEVATQTMNQIYDII</sequence>
<evidence type="ECO:0000313" key="7">
    <source>
        <dbReference type="Proteomes" id="UP000007879"/>
    </source>
</evidence>
<dbReference type="Proteomes" id="UP000007879">
    <property type="component" value="Unassembled WGS sequence"/>
</dbReference>
<comment type="similarity">
    <text evidence="2">Belongs to the BORCS7 family.</text>
</comment>
<dbReference type="KEGG" id="aqu:105316632"/>